<feature type="compositionally biased region" description="Polar residues" evidence="2">
    <location>
        <begin position="104"/>
        <end position="123"/>
    </location>
</feature>
<feature type="region of interest" description="Disordered" evidence="2">
    <location>
        <begin position="104"/>
        <end position="134"/>
    </location>
</feature>
<dbReference type="OrthoDB" id="3249073at2759"/>
<comment type="caution">
    <text evidence="3">The sequence shown here is derived from an EMBL/GenBank/DDBJ whole genome shotgun (WGS) entry which is preliminary data.</text>
</comment>
<name>A0A9P5N4A5_9AGAM</name>
<feature type="compositionally biased region" description="Polar residues" evidence="2">
    <location>
        <begin position="1"/>
        <end position="23"/>
    </location>
</feature>
<feature type="compositionally biased region" description="Polar residues" evidence="2">
    <location>
        <begin position="48"/>
        <end position="63"/>
    </location>
</feature>
<feature type="compositionally biased region" description="Polar residues" evidence="2">
    <location>
        <begin position="70"/>
        <end position="82"/>
    </location>
</feature>
<organism evidence="3 4">
    <name type="scientific">Russula ochroleuca</name>
    <dbReference type="NCBI Taxonomy" id="152965"/>
    <lineage>
        <taxon>Eukaryota</taxon>
        <taxon>Fungi</taxon>
        <taxon>Dikarya</taxon>
        <taxon>Basidiomycota</taxon>
        <taxon>Agaricomycotina</taxon>
        <taxon>Agaricomycetes</taxon>
        <taxon>Russulales</taxon>
        <taxon>Russulaceae</taxon>
        <taxon>Russula</taxon>
    </lineage>
</organism>
<feature type="coiled-coil region" evidence="1">
    <location>
        <begin position="214"/>
        <end position="241"/>
    </location>
</feature>
<protein>
    <submittedName>
        <fullName evidence="3">Uncharacterized protein</fullName>
    </submittedName>
</protein>
<feature type="region of interest" description="Disordered" evidence="2">
    <location>
        <begin position="1"/>
        <end position="82"/>
    </location>
</feature>
<dbReference type="Proteomes" id="UP000759537">
    <property type="component" value="Unassembled WGS sequence"/>
</dbReference>
<dbReference type="AlphaFoldDB" id="A0A9P5N4A5"/>
<accession>A0A9P5N4A5</accession>
<gene>
    <name evidence="3" type="ORF">DFH94DRAFT_166762</name>
</gene>
<proteinExistence type="predicted"/>
<sequence length="582" mass="64491">MTTPAWTWTRSSGDPTQQIANCLSSPGSGSGPGQQPTGLYPVVERSGQHNGSSLHQAPINQAQPRRGIPTPQQTSATPQSNLTQISSRVSVNGLPPNGVLAQINSVPPQQSPQFTPPLSQQPIEPNGLSRILTPPDTLHPTLSCWIKNMNKLSSLIDRLQELASAASAEHRSQLLRQVVALRTTFKKQQEHCMEFLTLSDEYANKYLLDISDEIQRQSSFLDKLEERLETAKKLRREAVDLQILYESGTVATMKNFRATALPRPLPEDDALFSEVDLVLTEIRQCYMELDKFWTEEISRAIEALKMRRVDPTDFERWKSFHVNLKQTIESWKNELPSGGAQIPPCNNTSSSKDADIGAIASSMSSVMGSLTSALECVTSSNSLKYLPSGTAIGRSSMQRVYVAFVSNNDLCFSFLQKCADYGEKAIGWRLPPIASPTSLRVMASHDLRERTMRCMRLRSKMTHVSVENAASVQGSRKFTAAYNKALSLEKKTTSGLNILIEKISSWVVVTDGHGLSDDVHPDVISLEQVRELWEKAGYSVRAALAILKNEPAPQLLLPSAPLASTRLRSVMKRWMTKLVCFL</sequence>
<reference evidence="3" key="2">
    <citation type="journal article" date="2020" name="Nat. Commun.">
        <title>Large-scale genome sequencing of mycorrhizal fungi provides insights into the early evolution of symbiotic traits.</title>
        <authorList>
            <person name="Miyauchi S."/>
            <person name="Kiss E."/>
            <person name="Kuo A."/>
            <person name="Drula E."/>
            <person name="Kohler A."/>
            <person name="Sanchez-Garcia M."/>
            <person name="Morin E."/>
            <person name="Andreopoulos B."/>
            <person name="Barry K.W."/>
            <person name="Bonito G."/>
            <person name="Buee M."/>
            <person name="Carver A."/>
            <person name="Chen C."/>
            <person name="Cichocki N."/>
            <person name="Clum A."/>
            <person name="Culley D."/>
            <person name="Crous P.W."/>
            <person name="Fauchery L."/>
            <person name="Girlanda M."/>
            <person name="Hayes R.D."/>
            <person name="Keri Z."/>
            <person name="LaButti K."/>
            <person name="Lipzen A."/>
            <person name="Lombard V."/>
            <person name="Magnuson J."/>
            <person name="Maillard F."/>
            <person name="Murat C."/>
            <person name="Nolan M."/>
            <person name="Ohm R.A."/>
            <person name="Pangilinan J."/>
            <person name="Pereira M.F."/>
            <person name="Perotto S."/>
            <person name="Peter M."/>
            <person name="Pfister S."/>
            <person name="Riley R."/>
            <person name="Sitrit Y."/>
            <person name="Stielow J.B."/>
            <person name="Szollosi G."/>
            <person name="Zifcakova L."/>
            <person name="Stursova M."/>
            <person name="Spatafora J.W."/>
            <person name="Tedersoo L."/>
            <person name="Vaario L.M."/>
            <person name="Yamada A."/>
            <person name="Yan M."/>
            <person name="Wang P."/>
            <person name="Xu J."/>
            <person name="Bruns T."/>
            <person name="Baldrian P."/>
            <person name="Vilgalys R."/>
            <person name="Dunand C."/>
            <person name="Henrissat B."/>
            <person name="Grigoriev I.V."/>
            <person name="Hibbett D."/>
            <person name="Nagy L.G."/>
            <person name="Martin F.M."/>
        </authorList>
    </citation>
    <scope>NUCLEOTIDE SEQUENCE</scope>
    <source>
        <strain evidence="3">Prilba</strain>
    </source>
</reference>
<evidence type="ECO:0000313" key="3">
    <source>
        <dbReference type="EMBL" id="KAF8486068.1"/>
    </source>
</evidence>
<evidence type="ECO:0000313" key="4">
    <source>
        <dbReference type="Proteomes" id="UP000759537"/>
    </source>
</evidence>
<evidence type="ECO:0000256" key="2">
    <source>
        <dbReference type="SAM" id="MobiDB-lite"/>
    </source>
</evidence>
<evidence type="ECO:0000256" key="1">
    <source>
        <dbReference type="SAM" id="Coils"/>
    </source>
</evidence>
<reference evidence="3" key="1">
    <citation type="submission" date="2019-10" db="EMBL/GenBank/DDBJ databases">
        <authorList>
            <consortium name="DOE Joint Genome Institute"/>
            <person name="Kuo A."/>
            <person name="Miyauchi S."/>
            <person name="Kiss E."/>
            <person name="Drula E."/>
            <person name="Kohler A."/>
            <person name="Sanchez-Garcia M."/>
            <person name="Andreopoulos B."/>
            <person name="Barry K.W."/>
            <person name="Bonito G."/>
            <person name="Buee M."/>
            <person name="Carver A."/>
            <person name="Chen C."/>
            <person name="Cichocki N."/>
            <person name="Clum A."/>
            <person name="Culley D."/>
            <person name="Crous P.W."/>
            <person name="Fauchery L."/>
            <person name="Girlanda M."/>
            <person name="Hayes R."/>
            <person name="Keri Z."/>
            <person name="LaButti K."/>
            <person name="Lipzen A."/>
            <person name="Lombard V."/>
            <person name="Magnuson J."/>
            <person name="Maillard F."/>
            <person name="Morin E."/>
            <person name="Murat C."/>
            <person name="Nolan M."/>
            <person name="Ohm R."/>
            <person name="Pangilinan J."/>
            <person name="Pereira M."/>
            <person name="Perotto S."/>
            <person name="Peter M."/>
            <person name="Riley R."/>
            <person name="Sitrit Y."/>
            <person name="Stielow B."/>
            <person name="Szollosi G."/>
            <person name="Zifcakova L."/>
            <person name="Stursova M."/>
            <person name="Spatafora J.W."/>
            <person name="Tedersoo L."/>
            <person name="Vaario L.-M."/>
            <person name="Yamada A."/>
            <person name="Yan M."/>
            <person name="Wang P."/>
            <person name="Xu J."/>
            <person name="Bruns T."/>
            <person name="Baldrian P."/>
            <person name="Vilgalys R."/>
            <person name="Henrissat B."/>
            <person name="Grigoriev I.V."/>
            <person name="Hibbett D."/>
            <person name="Nagy L.G."/>
            <person name="Martin F.M."/>
        </authorList>
    </citation>
    <scope>NUCLEOTIDE SEQUENCE</scope>
    <source>
        <strain evidence="3">Prilba</strain>
    </source>
</reference>
<dbReference type="EMBL" id="WHVB01000002">
    <property type="protein sequence ID" value="KAF8486068.1"/>
    <property type="molecule type" value="Genomic_DNA"/>
</dbReference>
<keyword evidence="4" id="KW-1185">Reference proteome</keyword>
<keyword evidence="1" id="KW-0175">Coiled coil</keyword>